<reference evidence="3 4" key="1">
    <citation type="journal article" date="2021" name="Commun. Biol.">
        <title>The genome of Shorea leprosula (Dipterocarpaceae) highlights the ecological relevance of drought in aseasonal tropical rainforests.</title>
        <authorList>
            <person name="Ng K.K.S."/>
            <person name="Kobayashi M.J."/>
            <person name="Fawcett J.A."/>
            <person name="Hatakeyama M."/>
            <person name="Paape T."/>
            <person name="Ng C.H."/>
            <person name="Ang C.C."/>
            <person name="Tnah L.H."/>
            <person name="Lee C.T."/>
            <person name="Nishiyama T."/>
            <person name="Sese J."/>
            <person name="O'Brien M.J."/>
            <person name="Copetti D."/>
            <person name="Mohd Noor M.I."/>
            <person name="Ong R.C."/>
            <person name="Putra M."/>
            <person name="Sireger I.Z."/>
            <person name="Indrioko S."/>
            <person name="Kosugi Y."/>
            <person name="Izuno A."/>
            <person name="Isagi Y."/>
            <person name="Lee S.L."/>
            <person name="Shimizu K.K."/>
        </authorList>
    </citation>
    <scope>NUCLEOTIDE SEQUENCE [LARGE SCALE GENOMIC DNA]</scope>
    <source>
        <strain evidence="3">214</strain>
    </source>
</reference>
<evidence type="ECO:0000313" key="3">
    <source>
        <dbReference type="EMBL" id="GKV02695.1"/>
    </source>
</evidence>
<dbReference type="EMBL" id="BPVZ01000019">
    <property type="protein sequence ID" value="GKV02695.1"/>
    <property type="molecule type" value="Genomic_DNA"/>
</dbReference>
<name>A0AAV5IQL4_9ROSI</name>
<keyword evidence="4" id="KW-1185">Reference proteome</keyword>
<feature type="region of interest" description="Disordered" evidence="2">
    <location>
        <begin position="1"/>
        <end position="41"/>
    </location>
</feature>
<feature type="compositionally biased region" description="Polar residues" evidence="2">
    <location>
        <begin position="1"/>
        <end position="10"/>
    </location>
</feature>
<proteinExistence type="predicted"/>
<protein>
    <submittedName>
        <fullName evidence="3">Uncharacterized protein</fullName>
    </submittedName>
</protein>
<evidence type="ECO:0000313" key="4">
    <source>
        <dbReference type="Proteomes" id="UP001054252"/>
    </source>
</evidence>
<comment type="caution">
    <text evidence="3">The sequence shown here is derived from an EMBL/GenBank/DDBJ whole genome shotgun (WGS) entry which is preliminary data.</text>
</comment>
<dbReference type="Proteomes" id="UP001054252">
    <property type="component" value="Unassembled WGS sequence"/>
</dbReference>
<feature type="region of interest" description="Disordered" evidence="2">
    <location>
        <begin position="272"/>
        <end position="291"/>
    </location>
</feature>
<evidence type="ECO:0000256" key="1">
    <source>
        <dbReference type="SAM" id="Coils"/>
    </source>
</evidence>
<dbReference type="AlphaFoldDB" id="A0AAV5IQL4"/>
<feature type="coiled-coil region" evidence="1">
    <location>
        <begin position="395"/>
        <end position="473"/>
    </location>
</feature>
<feature type="region of interest" description="Disordered" evidence="2">
    <location>
        <begin position="236"/>
        <end position="259"/>
    </location>
</feature>
<keyword evidence="1" id="KW-0175">Coiled coil</keyword>
<feature type="region of interest" description="Disordered" evidence="2">
    <location>
        <begin position="594"/>
        <end position="642"/>
    </location>
</feature>
<organism evidence="3 4">
    <name type="scientific">Rubroshorea leprosula</name>
    <dbReference type="NCBI Taxonomy" id="152421"/>
    <lineage>
        <taxon>Eukaryota</taxon>
        <taxon>Viridiplantae</taxon>
        <taxon>Streptophyta</taxon>
        <taxon>Embryophyta</taxon>
        <taxon>Tracheophyta</taxon>
        <taxon>Spermatophyta</taxon>
        <taxon>Magnoliopsida</taxon>
        <taxon>eudicotyledons</taxon>
        <taxon>Gunneridae</taxon>
        <taxon>Pentapetalae</taxon>
        <taxon>rosids</taxon>
        <taxon>malvids</taxon>
        <taxon>Malvales</taxon>
        <taxon>Dipterocarpaceae</taxon>
        <taxon>Rubroshorea</taxon>
    </lineage>
</organism>
<feature type="compositionally biased region" description="Basic residues" evidence="2">
    <location>
        <begin position="241"/>
        <end position="251"/>
    </location>
</feature>
<evidence type="ECO:0000256" key="2">
    <source>
        <dbReference type="SAM" id="MobiDB-lite"/>
    </source>
</evidence>
<gene>
    <name evidence="3" type="ORF">SLEP1_g15093</name>
</gene>
<sequence>MSSERTQSIVGSEVEPLDYGGMDIESSPSPSSSEKAVEGVRGDEMVEVRGGEVVEVGRNEGGGVEVDSIPFTVVEVEGNGERGYDRNAEIVEEVKQYRSELRTRDDLCHLVETYEISSRVLVRPAGVEERACSAPQDHWMPMYSHYLIAGLRFPLPELLIGDAEVRALASWKAKRANQNKFSLNEDEEEELGRLVRKRGDVLDIMDLTSAACIEAAELYGPSALSEADMNQFLNTAGGKAIPKKPRKKSRTLTKQVDEGRVEREVMPLASVETEDDVPPLKRKGWEERRAAEKKQRVVEEERGNEVPEFVPQPLPVELNPELRRLEEGAEVRAPGKGKGPIPPLGPQSSLFEAKNITGARWFINNTFPEVERSYAREEALRHGGASVVRHALEEFRESLKERALLQRQYDQLQKEKEELEKKNKELQESLDEVVPTVKQLEQERSSLGTKLGFEETKRKISESEREALAQELKLTKEAFLELKGNVQTLVHNGMKEHIGNFISSSSFDNIVNLYRLPTAIIAFTDCRKKVKAEYPEVDITKITFGEQEEGVEEDGESMSADFCPQIKLRWEDDVNRRAVFPPQLDFEFVAVEDEGAEVEGDEMEARVEEAEVGESQPAPEVEIHPVPSDDEQPPLPDEQQPR</sequence>
<accession>A0AAV5IQL4</accession>